<dbReference type="Proteomes" id="UP000676336">
    <property type="component" value="Unassembled WGS sequence"/>
</dbReference>
<accession>A0A8S2Z231</accession>
<evidence type="ECO:0000313" key="2">
    <source>
        <dbReference type="Proteomes" id="UP000676336"/>
    </source>
</evidence>
<feature type="non-terminal residue" evidence="1">
    <location>
        <position position="1"/>
    </location>
</feature>
<comment type="caution">
    <text evidence="1">The sequence shown here is derived from an EMBL/GenBank/DDBJ whole genome shotgun (WGS) entry which is preliminary data.</text>
</comment>
<reference evidence="1" key="1">
    <citation type="submission" date="2021-02" db="EMBL/GenBank/DDBJ databases">
        <authorList>
            <person name="Nowell W R."/>
        </authorList>
    </citation>
    <scope>NUCLEOTIDE SEQUENCE</scope>
</reference>
<organism evidence="1 2">
    <name type="scientific">Rotaria magnacalcarata</name>
    <dbReference type="NCBI Taxonomy" id="392030"/>
    <lineage>
        <taxon>Eukaryota</taxon>
        <taxon>Metazoa</taxon>
        <taxon>Spiralia</taxon>
        <taxon>Gnathifera</taxon>
        <taxon>Rotifera</taxon>
        <taxon>Eurotatoria</taxon>
        <taxon>Bdelloidea</taxon>
        <taxon>Philodinida</taxon>
        <taxon>Philodinidae</taxon>
        <taxon>Rotaria</taxon>
    </lineage>
</organism>
<protein>
    <submittedName>
        <fullName evidence="1">Uncharacterized protein</fullName>
    </submittedName>
</protein>
<proteinExistence type="predicted"/>
<sequence length="31" mass="3512">DQATSDITTVKFVPEEDIPLLCAKIKFRGIY</sequence>
<dbReference type="AlphaFoldDB" id="A0A8S2Z231"/>
<evidence type="ECO:0000313" key="1">
    <source>
        <dbReference type="EMBL" id="CAF4602287.1"/>
    </source>
</evidence>
<name>A0A8S2Z231_9BILA</name>
<gene>
    <name evidence="1" type="ORF">SMN809_LOCUS39138</name>
</gene>
<dbReference type="EMBL" id="CAJOBI010104298">
    <property type="protein sequence ID" value="CAF4602287.1"/>
    <property type="molecule type" value="Genomic_DNA"/>
</dbReference>